<gene>
    <name evidence="1" type="ORF">PQ457_00535</name>
</gene>
<dbReference type="Proteomes" id="UP001218231">
    <property type="component" value="Chromosome"/>
</dbReference>
<evidence type="ECO:0000313" key="2">
    <source>
        <dbReference type="Proteomes" id="UP001218231"/>
    </source>
</evidence>
<evidence type="ECO:0000313" key="1">
    <source>
        <dbReference type="EMBL" id="WCT77514.1"/>
    </source>
</evidence>
<dbReference type="RefSeq" id="WP_273617885.1">
    <property type="nucleotide sequence ID" value="NZ_CP117417.1"/>
</dbReference>
<organism evidence="1 2">
    <name type="scientific">Novosphingobium humi</name>
    <dbReference type="NCBI Taxonomy" id="2282397"/>
    <lineage>
        <taxon>Bacteria</taxon>
        <taxon>Pseudomonadati</taxon>
        <taxon>Pseudomonadota</taxon>
        <taxon>Alphaproteobacteria</taxon>
        <taxon>Sphingomonadales</taxon>
        <taxon>Sphingomonadaceae</taxon>
        <taxon>Novosphingobium</taxon>
    </lineage>
</organism>
<protein>
    <submittedName>
        <fullName evidence="1">Uncharacterized protein</fullName>
    </submittedName>
</protein>
<reference evidence="1 2" key="1">
    <citation type="submission" date="2023-02" db="EMBL/GenBank/DDBJ databases">
        <title>Genome sequence of Novosphingobium humi KACC 19094.</title>
        <authorList>
            <person name="Kim S."/>
            <person name="Heo J."/>
            <person name="Kwon S.-W."/>
        </authorList>
    </citation>
    <scope>NUCLEOTIDE SEQUENCE [LARGE SCALE GENOMIC DNA]</scope>
    <source>
        <strain evidence="1 2">KACC 19094</strain>
    </source>
</reference>
<proteinExistence type="predicted"/>
<dbReference type="EMBL" id="CP117417">
    <property type="protein sequence ID" value="WCT77514.1"/>
    <property type="molecule type" value="Genomic_DNA"/>
</dbReference>
<sequence length="142" mass="15998">MADLSLRAKSAQSNVVRLPTAARRKVKQVWTDENRQARMALHRIPKERFLYPPVREAIPVAKELLALRADISVELELLIALLETLDDAARKKMMEHLFQGVLAGRRTAYQAMALIRGTKLTYGQQKDLDAAFAFIAREGVGQ</sequence>
<name>A0ABY7U0C8_9SPHN</name>
<keyword evidence="2" id="KW-1185">Reference proteome</keyword>
<accession>A0ABY7U0C8</accession>